<feature type="domain" description="ATP-grasp" evidence="11">
    <location>
        <begin position="135"/>
        <end position="320"/>
    </location>
</feature>
<keyword evidence="3 10" id="KW-0436">Ligase</keyword>
<comment type="catalytic activity">
    <reaction evidence="10">
        <text>gamma-L-glutamyl-L-cysteine + glycine + ATP = glutathione + ADP + phosphate + H(+)</text>
        <dbReference type="Rhea" id="RHEA:13557"/>
        <dbReference type="ChEBI" id="CHEBI:15378"/>
        <dbReference type="ChEBI" id="CHEBI:30616"/>
        <dbReference type="ChEBI" id="CHEBI:43474"/>
        <dbReference type="ChEBI" id="CHEBI:57305"/>
        <dbReference type="ChEBI" id="CHEBI:57925"/>
        <dbReference type="ChEBI" id="CHEBI:58173"/>
        <dbReference type="ChEBI" id="CHEBI:456216"/>
        <dbReference type="EC" id="6.3.2.3"/>
    </reaction>
</comment>
<dbReference type="Pfam" id="PF02951">
    <property type="entry name" value="GSH-S_N"/>
    <property type="match status" value="1"/>
</dbReference>
<dbReference type="Proteomes" id="UP001359886">
    <property type="component" value="Unassembled WGS sequence"/>
</dbReference>
<evidence type="ECO:0000256" key="2">
    <source>
        <dbReference type="ARBA" id="ARBA00001946"/>
    </source>
</evidence>
<comment type="cofactor">
    <cofactor evidence="2">
        <name>Mg(2+)</name>
        <dbReference type="ChEBI" id="CHEBI:18420"/>
    </cofactor>
</comment>
<keyword evidence="6 10" id="KW-0547">Nucleotide-binding</keyword>
<evidence type="ECO:0000256" key="3">
    <source>
        <dbReference type="ARBA" id="ARBA00022598"/>
    </source>
</evidence>
<keyword evidence="4 10" id="KW-0317">Glutathione biosynthesis</keyword>
<evidence type="ECO:0000256" key="6">
    <source>
        <dbReference type="ARBA" id="ARBA00022741"/>
    </source>
</evidence>
<dbReference type="EMBL" id="JAZHOG010000003">
    <property type="protein sequence ID" value="MEJ8567064.1"/>
    <property type="molecule type" value="Genomic_DNA"/>
</dbReference>
<dbReference type="Pfam" id="PF02955">
    <property type="entry name" value="GSH-S_ATP"/>
    <property type="match status" value="1"/>
</dbReference>
<evidence type="ECO:0000256" key="4">
    <source>
        <dbReference type="ARBA" id="ARBA00022684"/>
    </source>
</evidence>
<dbReference type="InterPro" id="IPR013815">
    <property type="entry name" value="ATP_grasp_subdomain_1"/>
</dbReference>
<dbReference type="GO" id="GO:0004363">
    <property type="term" value="F:glutathione synthase activity"/>
    <property type="evidence" value="ECO:0007669"/>
    <property type="project" value="UniProtKB-UniRule"/>
</dbReference>
<dbReference type="Gene3D" id="3.30.470.20">
    <property type="entry name" value="ATP-grasp fold, B domain"/>
    <property type="match status" value="1"/>
</dbReference>
<keyword evidence="5" id="KW-0479">Metal-binding</keyword>
<dbReference type="GO" id="GO:0046872">
    <property type="term" value="F:metal ion binding"/>
    <property type="evidence" value="ECO:0007669"/>
    <property type="project" value="UniProtKB-KW"/>
</dbReference>
<dbReference type="InterPro" id="IPR006284">
    <property type="entry name" value="Glut_synth_pro"/>
</dbReference>
<name>A0AAW9RDS7_9GAMM</name>
<reference evidence="12 13" key="1">
    <citation type="submission" date="2024-02" db="EMBL/GenBank/DDBJ databases">
        <title>A novel Wenzhouxiangellaceae bacterium, isolated from coastal sediments.</title>
        <authorList>
            <person name="Du Z.-J."/>
            <person name="Ye Y.-Q."/>
            <person name="Zhang X.-Y."/>
        </authorList>
    </citation>
    <scope>NUCLEOTIDE SEQUENCE [LARGE SCALE GENOMIC DNA]</scope>
    <source>
        <strain evidence="12 13">CH-27</strain>
    </source>
</reference>
<comment type="similarity">
    <text evidence="10">Belongs to the prokaryotic GSH synthase family.</text>
</comment>
<dbReference type="GO" id="GO:0005524">
    <property type="term" value="F:ATP binding"/>
    <property type="evidence" value="ECO:0007669"/>
    <property type="project" value="UniProtKB-UniRule"/>
</dbReference>
<comment type="pathway">
    <text evidence="10">Sulfur metabolism; glutathione biosynthesis; glutathione from L-cysteine and L-glutamate: step 2/2.</text>
</comment>
<dbReference type="PANTHER" id="PTHR21621">
    <property type="entry name" value="RIBOSOMAL PROTEIN S6 MODIFICATION PROTEIN"/>
    <property type="match status" value="1"/>
</dbReference>
<dbReference type="InterPro" id="IPR016185">
    <property type="entry name" value="PreATP-grasp_dom_sf"/>
</dbReference>
<accession>A0AAW9RDS7</accession>
<dbReference type="GO" id="GO:0005737">
    <property type="term" value="C:cytoplasm"/>
    <property type="evidence" value="ECO:0007669"/>
    <property type="project" value="TreeGrafter"/>
</dbReference>
<dbReference type="AlphaFoldDB" id="A0AAW9RDS7"/>
<keyword evidence="8" id="KW-0460">Magnesium</keyword>
<dbReference type="RefSeq" id="WP_354694383.1">
    <property type="nucleotide sequence ID" value="NZ_JAZHOG010000003.1"/>
</dbReference>
<dbReference type="InterPro" id="IPR011761">
    <property type="entry name" value="ATP-grasp"/>
</dbReference>
<sequence>MDSQDRSAAGNRATGVIMDPIAGIKTYKDSTFAMLLEAQRRGHALWYMELPDLMVADGRAFARMRPLTVRDDADDWFSLGEAQSRGLDELDVLLMRKDPPFDMAYVYATYILDLAEQAGTRVVNRPQALRDANEKCFITRFPQCCVPTTITSRSRDIEAFMATHGLSVVKPLGGMGGDSIFQARPDDPNLKVILETITRSDSELVMVQRYIPEITAGDKRILLVNGEPQPYALARIPGAGDFRGNLAKGGTGKGVPLSDRDRWICGQVGPELKRRGIVFAGLDVIGDYLTEINVTSPTCIRELDAEFGLNIAGDLFDALEQLEPA</sequence>
<keyword evidence="9" id="KW-0464">Manganese</keyword>
<comment type="caution">
    <text evidence="12">The sequence shown here is derived from an EMBL/GenBank/DDBJ whole genome shotgun (WGS) entry which is preliminary data.</text>
</comment>
<dbReference type="Gene3D" id="3.40.50.20">
    <property type="match status" value="1"/>
</dbReference>
<proteinExistence type="inferred from homology"/>
<dbReference type="PROSITE" id="PS50975">
    <property type="entry name" value="ATP_GRASP"/>
    <property type="match status" value="1"/>
</dbReference>
<dbReference type="EC" id="6.3.2.3" evidence="10"/>
<dbReference type="InterPro" id="IPR004218">
    <property type="entry name" value="GSHS_ATP-bd"/>
</dbReference>
<evidence type="ECO:0000256" key="9">
    <source>
        <dbReference type="ARBA" id="ARBA00023211"/>
    </source>
</evidence>
<dbReference type="PANTHER" id="PTHR21621:SF4">
    <property type="entry name" value="GLUTATHIONE SYNTHETASE"/>
    <property type="match status" value="1"/>
</dbReference>
<dbReference type="SUPFAM" id="SSF56059">
    <property type="entry name" value="Glutathione synthetase ATP-binding domain-like"/>
    <property type="match status" value="1"/>
</dbReference>
<gene>
    <name evidence="10 12" type="primary">gshB</name>
    <name evidence="12" type="ORF">V3330_05455</name>
</gene>
<evidence type="ECO:0000256" key="7">
    <source>
        <dbReference type="ARBA" id="ARBA00022840"/>
    </source>
</evidence>
<evidence type="ECO:0000313" key="12">
    <source>
        <dbReference type="EMBL" id="MEJ8567064.1"/>
    </source>
</evidence>
<evidence type="ECO:0000256" key="10">
    <source>
        <dbReference type="HAMAP-Rule" id="MF_00162"/>
    </source>
</evidence>
<evidence type="ECO:0000256" key="1">
    <source>
        <dbReference type="ARBA" id="ARBA00001936"/>
    </source>
</evidence>
<evidence type="ECO:0000259" key="11">
    <source>
        <dbReference type="PROSITE" id="PS50975"/>
    </source>
</evidence>
<keyword evidence="7 10" id="KW-0067">ATP-binding</keyword>
<dbReference type="Gene3D" id="3.30.1490.20">
    <property type="entry name" value="ATP-grasp fold, A domain"/>
    <property type="match status" value="1"/>
</dbReference>
<comment type="cofactor">
    <cofactor evidence="1">
        <name>Mn(2+)</name>
        <dbReference type="ChEBI" id="CHEBI:29035"/>
    </cofactor>
</comment>
<organism evidence="12 13">
    <name type="scientific">Elongatibacter sediminis</name>
    <dbReference type="NCBI Taxonomy" id="3119006"/>
    <lineage>
        <taxon>Bacteria</taxon>
        <taxon>Pseudomonadati</taxon>
        <taxon>Pseudomonadota</taxon>
        <taxon>Gammaproteobacteria</taxon>
        <taxon>Chromatiales</taxon>
        <taxon>Wenzhouxiangellaceae</taxon>
        <taxon>Elongatibacter</taxon>
    </lineage>
</organism>
<dbReference type="InterPro" id="IPR004215">
    <property type="entry name" value="GSHS_N"/>
</dbReference>
<evidence type="ECO:0000256" key="8">
    <source>
        <dbReference type="ARBA" id="ARBA00022842"/>
    </source>
</evidence>
<keyword evidence="13" id="KW-1185">Reference proteome</keyword>
<dbReference type="NCBIfam" id="TIGR01380">
    <property type="entry name" value="glut_syn"/>
    <property type="match status" value="1"/>
</dbReference>
<protein>
    <recommendedName>
        <fullName evidence="10">Glutathione synthetase</fullName>
        <ecNumber evidence="10">6.3.2.3</ecNumber>
    </recommendedName>
    <alternativeName>
        <fullName evidence="10">GSH synthetase</fullName>
        <shortName evidence="10">GSH-S</shortName>
        <shortName evidence="10">GSHase</shortName>
    </alternativeName>
    <alternativeName>
        <fullName evidence="10">Glutathione synthase</fullName>
    </alternativeName>
</protein>
<dbReference type="NCBIfam" id="NF003573">
    <property type="entry name" value="PRK05246.1"/>
    <property type="match status" value="1"/>
</dbReference>
<evidence type="ECO:0000256" key="5">
    <source>
        <dbReference type="ARBA" id="ARBA00022723"/>
    </source>
</evidence>
<dbReference type="HAMAP" id="MF_00162">
    <property type="entry name" value="GSH_S"/>
    <property type="match status" value="1"/>
</dbReference>
<evidence type="ECO:0000313" key="13">
    <source>
        <dbReference type="Proteomes" id="UP001359886"/>
    </source>
</evidence>
<dbReference type="SUPFAM" id="SSF52440">
    <property type="entry name" value="PreATP-grasp domain"/>
    <property type="match status" value="1"/>
</dbReference>
<dbReference type="FunFam" id="3.40.50.20:FF:000009">
    <property type="entry name" value="Glutathione synthetase"/>
    <property type="match status" value="1"/>
</dbReference>